<dbReference type="Gene3D" id="2.40.40.10">
    <property type="entry name" value="RlpA-like domain"/>
    <property type="match status" value="1"/>
</dbReference>
<dbReference type="InterPro" id="IPR009009">
    <property type="entry name" value="RlpA-like_DPBB"/>
</dbReference>
<gene>
    <name evidence="4" type="primary">rlpA</name>
    <name evidence="8" type="ORF">HUW48_23290</name>
</gene>
<dbReference type="AlphaFoldDB" id="A0A7L7LD80"/>
<dbReference type="SUPFAM" id="SSF110997">
    <property type="entry name" value="Sporulation related repeat"/>
    <property type="match status" value="1"/>
</dbReference>
<comment type="function">
    <text evidence="4">Lytic transglycosylase with a strong preference for naked glycan strands that lack stem peptides.</text>
</comment>
<feature type="domain" description="SPOR" evidence="7">
    <location>
        <begin position="151"/>
        <end position="231"/>
    </location>
</feature>
<reference evidence="8 9" key="1">
    <citation type="submission" date="2020-08" db="EMBL/GenBank/DDBJ databases">
        <title>Adhaeribacter dokdonensis sp. nov., isolated from the rhizosphere of Elymus tsukushiensis, a plant native to the Dokdo Islands, Republic of Korea.</title>
        <authorList>
            <person name="Ghim S.Y."/>
        </authorList>
    </citation>
    <scope>NUCLEOTIDE SEQUENCE [LARGE SCALE GENOMIC DNA]</scope>
    <source>
        <strain evidence="8 9">KUDC8001</strain>
    </source>
</reference>
<dbReference type="SUPFAM" id="SSF50685">
    <property type="entry name" value="Barwin-like endoglucanases"/>
    <property type="match status" value="1"/>
</dbReference>
<accession>A0A7L7LD80</accession>
<evidence type="ECO:0000313" key="9">
    <source>
        <dbReference type="Proteomes" id="UP000514509"/>
    </source>
</evidence>
<dbReference type="InterPro" id="IPR036680">
    <property type="entry name" value="SPOR-like_sf"/>
</dbReference>
<dbReference type="HAMAP" id="MF_02071">
    <property type="entry name" value="RlpA"/>
    <property type="match status" value="1"/>
</dbReference>
<keyword evidence="1" id="KW-0732">Signal</keyword>
<evidence type="ECO:0000259" key="7">
    <source>
        <dbReference type="PROSITE" id="PS51724"/>
    </source>
</evidence>
<dbReference type="GO" id="GO:0042834">
    <property type="term" value="F:peptidoglycan binding"/>
    <property type="evidence" value="ECO:0007669"/>
    <property type="project" value="InterPro"/>
</dbReference>
<keyword evidence="2 4" id="KW-0456">Lyase</keyword>
<dbReference type="Gene3D" id="3.30.70.1070">
    <property type="entry name" value="Sporulation related repeat"/>
    <property type="match status" value="1"/>
</dbReference>
<evidence type="ECO:0000313" key="8">
    <source>
        <dbReference type="EMBL" id="QMU30771.1"/>
    </source>
</evidence>
<keyword evidence="3 4" id="KW-0961">Cell wall biogenesis/degradation</keyword>
<protein>
    <recommendedName>
        <fullName evidence="4">Probable endolytic peptidoglycan transglycosylase RlpA</fullName>
        <ecNumber evidence="4">4.2.2.-</ecNumber>
    </recommendedName>
</protein>
<dbReference type="InterPro" id="IPR036908">
    <property type="entry name" value="RlpA-like_sf"/>
</dbReference>
<feature type="compositionally biased region" description="Polar residues" evidence="6">
    <location>
        <begin position="32"/>
        <end position="49"/>
    </location>
</feature>
<dbReference type="PANTHER" id="PTHR34183">
    <property type="entry name" value="ENDOLYTIC PEPTIDOGLYCAN TRANSGLYCOSYLASE RLPA"/>
    <property type="match status" value="1"/>
</dbReference>
<evidence type="ECO:0000256" key="3">
    <source>
        <dbReference type="ARBA" id="ARBA00023316"/>
    </source>
</evidence>
<feature type="region of interest" description="Disordered" evidence="6">
    <location>
        <begin position="32"/>
        <end position="52"/>
    </location>
</feature>
<name>A0A7L7LD80_9BACT</name>
<organism evidence="8 9">
    <name type="scientific">Adhaeribacter radiodurans</name>
    <dbReference type="NCBI Taxonomy" id="2745197"/>
    <lineage>
        <taxon>Bacteria</taxon>
        <taxon>Pseudomonadati</taxon>
        <taxon>Bacteroidota</taxon>
        <taxon>Cytophagia</taxon>
        <taxon>Cytophagales</taxon>
        <taxon>Hymenobacteraceae</taxon>
        <taxon>Adhaeribacter</taxon>
    </lineage>
</organism>
<evidence type="ECO:0000256" key="6">
    <source>
        <dbReference type="SAM" id="MobiDB-lite"/>
    </source>
</evidence>
<dbReference type="PROSITE" id="PS51724">
    <property type="entry name" value="SPOR"/>
    <property type="match status" value="1"/>
</dbReference>
<evidence type="ECO:0000256" key="1">
    <source>
        <dbReference type="ARBA" id="ARBA00022729"/>
    </source>
</evidence>
<keyword evidence="9" id="KW-1185">Reference proteome</keyword>
<dbReference type="GO" id="GO:0008932">
    <property type="term" value="F:lytic endotransglycosylase activity"/>
    <property type="evidence" value="ECO:0007669"/>
    <property type="project" value="UniProtKB-UniRule"/>
</dbReference>
<dbReference type="EMBL" id="CP055153">
    <property type="protein sequence ID" value="QMU30771.1"/>
    <property type="molecule type" value="Genomic_DNA"/>
</dbReference>
<dbReference type="KEGG" id="add:HUW48_23290"/>
<dbReference type="Pfam" id="PF05036">
    <property type="entry name" value="SPOR"/>
    <property type="match status" value="1"/>
</dbReference>
<dbReference type="GO" id="GO:0000270">
    <property type="term" value="P:peptidoglycan metabolic process"/>
    <property type="evidence" value="ECO:0007669"/>
    <property type="project" value="UniProtKB-UniRule"/>
</dbReference>
<dbReference type="PANTHER" id="PTHR34183:SF8">
    <property type="entry name" value="ENDOLYTIC PEPTIDOGLYCAN TRANSGLYCOSYLASE RLPA-RELATED"/>
    <property type="match status" value="1"/>
</dbReference>
<dbReference type="InterPro" id="IPR007730">
    <property type="entry name" value="SPOR-like_dom"/>
</dbReference>
<dbReference type="InterPro" id="IPR012997">
    <property type="entry name" value="RplA"/>
</dbReference>
<dbReference type="EC" id="4.2.2.-" evidence="4"/>
<dbReference type="InterPro" id="IPR034718">
    <property type="entry name" value="RlpA"/>
</dbReference>
<dbReference type="Proteomes" id="UP000514509">
    <property type="component" value="Chromosome"/>
</dbReference>
<evidence type="ECO:0000256" key="2">
    <source>
        <dbReference type="ARBA" id="ARBA00023239"/>
    </source>
</evidence>
<evidence type="ECO:0000256" key="4">
    <source>
        <dbReference type="HAMAP-Rule" id="MF_02071"/>
    </source>
</evidence>
<evidence type="ECO:0000256" key="5">
    <source>
        <dbReference type="RuleBase" id="RU003495"/>
    </source>
</evidence>
<sequence length="235" mass="25923">MMLNKLPYVFSLLIIVFCGLTSEGFAQKKGSSVTGSATWYGSQHQGRKTSSGERFNKNEMTAAHNTLPFGTKVKVTNIANNESVVVRINDRGGFWRRGHIIDLSEAAARRINVTGTSKVRVQVLNNEEATDLMALDDTEEKELLTPIASPLLTNYYFVIQTGSFADPDKAKLHSNKIKNFTQQLPTIMNEDTVNGKKVHRVVTGKFTNRSEAEEVKAQLEKNGISGMVKQISAGS</sequence>
<dbReference type="RefSeq" id="WP_182413213.1">
    <property type="nucleotide sequence ID" value="NZ_CP055153.1"/>
</dbReference>
<proteinExistence type="inferred from homology"/>
<dbReference type="GO" id="GO:0071555">
    <property type="term" value="P:cell wall organization"/>
    <property type="evidence" value="ECO:0007669"/>
    <property type="project" value="UniProtKB-KW"/>
</dbReference>
<comment type="similarity">
    <text evidence="4 5">Belongs to the RlpA family.</text>
</comment>
<dbReference type="Pfam" id="PF03330">
    <property type="entry name" value="DPBB_1"/>
    <property type="match status" value="1"/>
</dbReference>
<dbReference type="NCBIfam" id="TIGR00413">
    <property type="entry name" value="rlpA"/>
    <property type="match status" value="1"/>
</dbReference>
<dbReference type="CDD" id="cd22268">
    <property type="entry name" value="DPBB_RlpA-like"/>
    <property type="match status" value="1"/>
</dbReference>